<keyword evidence="3" id="KW-0448">Lipopolysaccharide biosynthesis</keyword>
<dbReference type="InterPro" id="IPR003329">
    <property type="entry name" value="Cytidylyl_trans"/>
</dbReference>
<dbReference type="PANTHER" id="PTHR42866">
    <property type="entry name" value="3-DEOXY-MANNO-OCTULOSONATE CYTIDYLYLTRANSFERASE"/>
    <property type="match status" value="1"/>
</dbReference>
<evidence type="ECO:0000313" key="5">
    <source>
        <dbReference type="Proteomes" id="UP000183471"/>
    </source>
</evidence>
<dbReference type="Pfam" id="PF02348">
    <property type="entry name" value="CTP_transf_3"/>
    <property type="match status" value="1"/>
</dbReference>
<dbReference type="PANTHER" id="PTHR42866:SF2">
    <property type="entry name" value="3-DEOXY-MANNO-OCTULOSONATE CYTIDYLYLTRANSFERASE, MITOCHONDRIAL"/>
    <property type="match status" value="1"/>
</dbReference>
<dbReference type="EMBL" id="FNKY01000001">
    <property type="protein sequence ID" value="SDQ44535.1"/>
    <property type="molecule type" value="Genomic_DNA"/>
</dbReference>
<comment type="caution">
    <text evidence="4">The sequence shown here is derived from an EMBL/GenBank/DDBJ whole genome shotgun (WGS) entry which is preliminary data.</text>
</comment>
<organism evidence="4 5">
    <name type="scientific">Nitrosospira multiformis</name>
    <dbReference type="NCBI Taxonomy" id="1231"/>
    <lineage>
        <taxon>Bacteria</taxon>
        <taxon>Pseudomonadati</taxon>
        <taxon>Pseudomonadota</taxon>
        <taxon>Betaproteobacteria</taxon>
        <taxon>Nitrosomonadales</taxon>
        <taxon>Nitrosomonadaceae</taxon>
        <taxon>Nitrosospira</taxon>
    </lineage>
</organism>
<keyword evidence="5" id="KW-1185">Reference proteome</keyword>
<dbReference type="SUPFAM" id="SSF53448">
    <property type="entry name" value="Nucleotide-diphospho-sugar transferases"/>
    <property type="match status" value="1"/>
</dbReference>
<dbReference type="Proteomes" id="UP000183471">
    <property type="component" value="Unassembled WGS sequence"/>
</dbReference>
<protein>
    <submittedName>
        <fullName evidence="4">3-deoxy-manno-octulosonate cytidylyltransferase (CMP-KDO synthetase)</fullName>
    </submittedName>
</protein>
<dbReference type="InterPro" id="IPR004528">
    <property type="entry name" value="KdsB"/>
</dbReference>
<dbReference type="NCBIfam" id="NF009905">
    <property type="entry name" value="PRK13368.1"/>
    <property type="match status" value="1"/>
</dbReference>
<evidence type="ECO:0000256" key="1">
    <source>
        <dbReference type="ARBA" id="ARBA00022679"/>
    </source>
</evidence>
<dbReference type="RefSeq" id="WP_074630994.1">
    <property type="nucleotide sequence ID" value="NZ_FNKY01000001.1"/>
</dbReference>
<keyword evidence="2 4" id="KW-0548">Nucleotidyltransferase</keyword>
<sequence>MKTIAVIPARMGSSRFPGKPLSRLLGRTMLEHVYKRVALSNSLDATYIATCDEEIRQAAQDFGAPVIMTADTHERASDRVAEAAAGIDAELIVMVQGDEPMTHPEMIDTAVEPFRHDPQLGCVNLVRSIDNKADFYDVNTIKVVMNQQGDAIYMSRQPIPTAPASAQLAQSNFVHTCAYKQVCIIPFRRETLIEFSRLPPTPLEQLESVDMLRLLEHGYRVKMVRTSFNTQAVDTQADLERVAGLMAADPLLSSY</sequence>
<evidence type="ECO:0000313" key="4">
    <source>
        <dbReference type="EMBL" id="SDQ44535.1"/>
    </source>
</evidence>
<dbReference type="CDD" id="cd02517">
    <property type="entry name" value="CMP-KDO-Synthetase"/>
    <property type="match status" value="1"/>
</dbReference>
<dbReference type="GO" id="GO:0016779">
    <property type="term" value="F:nucleotidyltransferase activity"/>
    <property type="evidence" value="ECO:0007669"/>
    <property type="project" value="UniProtKB-KW"/>
</dbReference>
<name>A0ABY0T8L3_9PROT</name>
<keyword evidence="1" id="KW-0808">Transferase</keyword>
<reference evidence="4 5" key="1">
    <citation type="submission" date="2016-10" db="EMBL/GenBank/DDBJ databases">
        <authorList>
            <person name="Varghese N."/>
            <person name="Submissions S."/>
        </authorList>
    </citation>
    <scope>NUCLEOTIDE SEQUENCE [LARGE SCALE GENOMIC DNA]</scope>
    <source>
        <strain evidence="4 5">Nl1</strain>
    </source>
</reference>
<dbReference type="NCBIfam" id="NF003952">
    <property type="entry name" value="PRK05450.1-5"/>
    <property type="match status" value="1"/>
</dbReference>
<evidence type="ECO:0000256" key="2">
    <source>
        <dbReference type="ARBA" id="ARBA00022695"/>
    </source>
</evidence>
<evidence type="ECO:0000256" key="3">
    <source>
        <dbReference type="ARBA" id="ARBA00022985"/>
    </source>
</evidence>
<dbReference type="Gene3D" id="3.90.550.10">
    <property type="entry name" value="Spore Coat Polysaccharide Biosynthesis Protein SpsA, Chain A"/>
    <property type="match status" value="1"/>
</dbReference>
<gene>
    <name evidence="4" type="ORF">SAMN05216402_0876</name>
</gene>
<accession>A0ABY0T8L3</accession>
<dbReference type="InterPro" id="IPR029044">
    <property type="entry name" value="Nucleotide-diphossugar_trans"/>
</dbReference>
<proteinExistence type="predicted"/>